<keyword evidence="4" id="KW-1133">Transmembrane helix</keyword>
<organism evidence="5 7">
    <name type="scientific">Cercospora beticola</name>
    <name type="common">Sugarbeet leaf spot fungus</name>
    <dbReference type="NCBI Taxonomy" id="122368"/>
    <lineage>
        <taxon>Eukaryota</taxon>
        <taxon>Fungi</taxon>
        <taxon>Dikarya</taxon>
        <taxon>Ascomycota</taxon>
        <taxon>Pezizomycotina</taxon>
        <taxon>Dothideomycetes</taxon>
        <taxon>Dothideomycetidae</taxon>
        <taxon>Mycosphaerellales</taxon>
        <taxon>Mycosphaerellaceae</taxon>
        <taxon>Cercospora</taxon>
    </lineage>
</organism>
<evidence type="ECO:0000256" key="1">
    <source>
        <dbReference type="ARBA" id="ARBA00005664"/>
    </source>
</evidence>
<dbReference type="FunFam" id="3.90.550.10:FF:000149">
    <property type="entry name" value="Alpha-1,6-mannosyltransferase subunit"/>
    <property type="match status" value="1"/>
</dbReference>
<dbReference type="OrthoDB" id="205108at2759"/>
<dbReference type="GO" id="GO:0006487">
    <property type="term" value="P:protein N-linked glycosylation"/>
    <property type="evidence" value="ECO:0007669"/>
    <property type="project" value="TreeGrafter"/>
</dbReference>
<proteinExistence type="inferred from homology"/>
<keyword evidence="4" id="KW-0812">Transmembrane</keyword>
<evidence type="ECO:0000313" key="7">
    <source>
        <dbReference type="Proteomes" id="UP000230605"/>
    </source>
</evidence>
<dbReference type="EMBL" id="LKMD01000100">
    <property type="protein sequence ID" value="PIB02524.1"/>
    <property type="molecule type" value="Genomic_DNA"/>
</dbReference>
<dbReference type="Proteomes" id="UP001302367">
    <property type="component" value="Chromosome 1"/>
</dbReference>
<protein>
    <submittedName>
        <fullName evidence="5">Putative alpha-1,2-galactosyltransferase</fullName>
    </submittedName>
</protein>
<reference evidence="5 7" key="1">
    <citation type="submission" date="2015-10" db="EMBL/GenBank/DDBJ databases">
        <title>The cercosporin biosynthetic gene cluster was horizontally transferred to several fungal lineages and shown to be expanded in Cercospora beticola based on microsynteny with recipient genomes.</title>
        <authorList>
            <person name="De Jonge R."/>
            <person name="Ebert M.K."/>
            <person name="Suttle J.C."/>
            <person name="Jurick Ii W.M."/>
            <person name="Secor G.A."/>
            <person name="Thomma B.P."/>
            <person name="Van De Peer Y."/>
            <person name="Bolton M.D."/>
        </authorList>
    </citation>
    <scope>NUCLEOTIDE SEQUENCE [LARGE SCALE GENOMIC DNA]</scope>
    <source>
        <strain evidence="5 7">09-40</strain>
    </source>
</reference>
<keyword evidence="3 5" id="KW-0808">Transferase</keyword>
<dbReference type="GO" id="GO:0000009">
    <property type="term" value="F:alpha-1,6-mannosyltransferase activity"/>
    <property type="evidence" value="ECO:0007669"/>
    <property type="project" value="TreeGrafter"/>
</dbReference>
<evidence type="ECO:0000313" key="6">
    <source>
        <dbReference type="EMBL" id="WPA95722.1"/>
    </source>
</evidence>
<dbReference type="InterPro" id="IPR029044">
    <property type="entry name" value="Nucleotide-diphossugar_trans"/>
</dbReference>
<dbReference type="Gene3D" id="3.90.550.10">
    <property type="entry name" value="Spore Coat Polysaccharide Biosynthesis Protein SpsA, Chain A"/>
    <property type="match status" value="1"/>
</dbReference>
<dbReference type="EMBL" id="CP134184">
    <property type="protein sequence ID" value="WPA95722.1"/>
    <property type="molecule type" value="Genomic_DNA"/>
</dbReference>
<dbReference type="Proteomes" id="UP000230605">
    <property type="component" value="Chromosome 1"/>
</dbReference>
<dbReference type="Pfam" id="PF05637">
    <property type="entry name" value="Glyco_transf_34"/>
    <property type="match status" value="1"/>
</dbReference>
<evidence type="ECO:0000256" key="2">
    <source>
        <dbReference type="ARBA" id="ARBA00022676"/>
    </source>
</evidence>
<keyword evidence="2 5" id="KW-0328">Glycosyltransferase</keyword>
<sequence length="314" mass="35764">MQQFPYPRKSSTVYTPTHTSAYQQRRLLKRYAPPLLGFVSLIWLLTYLFKGTSTSTYIPPGTPPVVIVTNLDPKLSEPFREAIKENRRAYAARHGYSYFFTNTTDYDLVEKTPQSWSSIPSLRHAMTLNPHSTWLWYLSSEALIMNPTQSLQTQLLDPPLLKSLLIKDQPVVPPDSVIKTLSHISVSSINLILSQDGEGLASGSFLLRTGDWAKFFLDAWFDPLYRSYNFQKAEGHALEHIVQWHGTILAKLALIPQRKLNSYTKTAEESTTEGLYQEGDFIANFHGCHTNPKRNCEEEMQSFIAKSIENSKSQ</sequence>
<evidence type="ECO:0000313" key="8">
    <source>
        <dbReference type="Proteomes" id="UP001302367"/>
    </source>
</evidence>
<evidence type="ECO:0000256" key="3">
    <source>
        <dbReference type="ARBA" id="ARBA00022679"/>
    </source>
</evidence>
<comment type="similarity">
    <text evidence="1">Belongs to the glycosyltransferase 34 family.</text>
</comment>
<dbReference type="PANTHER" id="PTHR31306">
    <property type="entry name" value="ALPHA-1,6-MANNOSYLTRANSFERASE MNN11-RELATED"/>
    <property type="match status" value="1"/>
</dbReference>
<gene>
    <name evidence="5" type="ORF">CB0940_00312</name>
    <name evidence="6" type="ORF">RHO25_000325</name>
</gene>
<keyword evidence="8" id="KW-1185">Reference proteome</keyword>
<dbReference type="AlphaFoldDB" id="A0A2G5IDC4"/>
<reference evidence="6 8" key="2">
    <citation type="submission" date="2023-09" db="EMBL/GenBank/DDBJ databases">
        <title>Complete-Gapless Cercospora beticola genome.</title>
        <authorList>
            <person name="Wyatt N.A."/>
            <person name="Spanner R.E."/>
            <person name="Bolton M.D."/>
        </authorList>
    </citation>
    <scope>NUCLEOTIDE SEQUENCE [LARGE SCALE GENOMIC DNA]</scope>
    <source>
        <strain evidence="6">Cb09-40</strain>
    </source>
</reference>
<feature type="transmembrane region" description="Helical" evidence="4">
    <location>
        <begin position="31"/>
        <end position="49"/>
    </location>
</feature>
<dbReference type="InterPro" id="IPR008630">
    <property type="entry name" value="Glyco_trans_34"/>
</dbReference>
<evidence type="ECO:0000313" key="5">
    <source>
        <dbReference type="EMBL" id="PIB02524.1"/>
    </source>
</evidence>
<name>A0A2G5IDC4_CERBT</name>
<dbReference type="GO" id="GO:0000136">
    <property type="term" value="C:mannan polymerase complex"/>
    <property type="evidence" value="ECO:0007669"/>
    <property type="project" value="TreeGrafter"/>
</dbReference>
<accession>A0A2G5IDC4</accession>
<keyword evidence="4" id="KW-0472">Membrane</keyword>
<dbReference type="PANTHER" id="PTHR31306:SF10">
    <property type="entry name" value="ALPHA-1,6-MANNOSYLTRANSFERASE MNN11-RELATED"/>
    <property type="match status" value="1"/>
</dbReference>
<evidence type="ECO:0000256" key="4">
    <source>
        <dbReference type="SAM" id="Phobius"/>
    </source>
</evidence>